<evidence type="ECO:0008006" key="3">
    <source>
        <dbReference type="Google" id="ProtNLM"/>
    </source>
</evidence>
<organism evidence="1 2">
    <name type="scientific">Microbulbifer variabilis</name>
    <dbReference type="NCBI Taxonomy" id="266805"/>
    <lineage>
        <taxon>Bacteria</taxon>
        <taxon>Pseudomonadati</taxon>
        <taxon>Pseudomonadota</taxon>
        <taxon>Gammaproteobacteria</taxon>
        <taxon>Cellvibrionales</taxon>
        <taxon>Microbulbiferaceae</taxon>
        <taxon>Microbulbifer</taxon>
    </lineage>
</organism>
<sequence>MEAIDEPRGLAVLNKNKFNSPFSPIRLFGGLAIALILTGCTSNSPIPGMKESFETEVAPNGAKRFTFTLKGKQRDIPAPVVAGSSAQSRMPRGPVESGGLSSRRVEAYFDRALEQKLIETGFCERGYFEIERIISPHGGEVRGECREGAF</sequence>
<dbReference type="RefSeq" id="WP_252084764.1">
    <property type="nucleotide sequence ID" value="NZ_CP092418.1"/>
</dbReference>
<reference evidence="1" key="1">
    <citation type="submission" date="2022-02" db="EMBL/GenBank/DDBJ databases">
        <title>Coral-associated bacteria.</title>
        <authorList>
            <person name="Tang K."/>
            <person name="Wang X."/>
        </authorList>
    </citation>
    <scope>NUCLEOTIDE SEQUENCE</scope>
    <source>
        <strain evidence="1">SCSIO 43006</strain>
    </source>
</reference>
<name>A0ABY4VDM7_9GAMM</name>
<proteinExistence type="predicted"/>
<dbReference type="EMBL" id="CP092418">
    <property type="protein sequence ID" value="USD22405.1"/>
    <property type="molecule type" value="Genomic_DNA"/>
</dbReference>
<keyword evidence="2" id="KW-1185">Reference proteome</keyword>
<evidence type="ECO:0000313" key="2">
    <source>
        <dbReference type="Proteomes" id="UP001055658"/>
    </source>
</evidence>
<evidence type="ECO:0000313" key="1">
    <source>
        <dbReference type="EMBL" id="USD22405.1"/>
    </source>
</evidence>
<dbReference type="Proteomes" id="UP001055658">
    <property type="component" value="Chromosome"/>
</dbReference>
<protein>
    <recommendedName>
        <fullName evidence="3">Lipoprotein</fullName>
    </recommendedName>
</protein>
<accession>A0ABY4VDM7</accession>
<gene>
    <name evidence="1" type="ORF">MJO52_04550</name>
</gene>